<feature type="region of interest" description="Disordered" evidence="1">
    <location>
        <begin position="200"/>
        <end position="219"/>
    </location>
</feature>
<dbReference type="Proteomes" id="UP000092600">
    <property type="component" value="Unassembled WGS sequence"/>
</dbReference>
<name>A0A199UW02_ANACO</name>
<evidence type="ECO:0000313" key="4">
    <source>
        <dbReference type="Proteomes" id="UP000092600"/>
    </source>
</evidence>
<evidence type="ECO:0000256" key="1">
    <source>
        <dbReference type="SAM" id="MobiDB-lite"/>
    </source>
</evidence>
<feature type="compositionally biased region" description="Low complexity" evidence="1">
    <location>
        <begin position="102"/>
        <end position="113"/>
    </location>
</feature>
<feature type="region of interest" description="Disordered" evidence="1">
    <location>
        <begin position="99"/>
        <end position="120"/>
    </location>
</feature>
<dbReference type="PROSITE" id="PS50181">
    <property type="entry name" value="FBOX"/>
    <property type="match status" value="1"/>
</dbReference>
<accession>A0A199UW02</accession>
<proteinExistence type="predicted"/>
<organism evidence="3 4">
    <name type="scientific">Ananas comosus</name>
    <name type="common">Pineapple</name>
    <name type="synonym">Ananas ananas</name>
    <dbReference type="NCBI Taxonomy" id="4615"/>
    <lineage>
        <taxon>Eukaryota</taxon>
        <taxon>Viridiplantae</taxon>
        <taxon>Streptophyta</taxon>
        <taxon>Embryophyta</taxon>
        <taxon>Tracheophyta</taxon>
        <taxon>Spermatophyta</taxon>
        <taxon>Magnoliopsida</taxon>
        <taxon>Liliopsida</taxon>
        <taxon>Poales</taxon>
        <taxon>Bromeliaceae</taxon>
        <taxon>Bromelioideae</taxon>
        <taxon>Ananas</taxon>
    </lineage>
</organism>
<dbReference type="PANTHER" id="PTHR34049">
    <property type="entry name" value="F-BOX PROTEIN SKIP27"/>
    <property type="match status" value="1"/>
</dbReference>
<gene>
    <name evidence="3" type="ORF">ACMD2_19601</name>
</gene>
<dbReference type="PANTHER" id="PTHR34049:SF2">
    <property type="entry name" value="F-BOX DOMAIN CONTAINING PROTEIN, EXPRESSED"/>
    <property type="match status" value="1"/>
</dbReference>
<dbReference type="InterPro" id="IPR001810">
    <property type="entry name" value="F-box_dom"/>
</dbReference>
<reference evidence="3 4" key="1">
    <citation type="journal article" date="2016" name="DNA Res.">
        <title>The draft genome of MD-2 pineapple using hybrid error correction of long reads.</title>
        <authorList>
            <person name="Redwan R.M."/>
            <person name="Saidin A."/>
            <person name="Kumar S.V."/>
        </authorList>
    </citation>
    <scope>NUCLEOTIDE SEQUENCE [LARGE SCALE GENOMIC DNA]</scope>
    <source>
        <strain evidence="4">cv. MD2</strain>
        <tissue evidence="3">Leaf</tissue>
    </source>
</reference>
<dbReference type="SUPFAM" id="SSF81383">
    <property type="entry name" value="F-box domain"/>
    <property type="match status" value="1"/>
</dbReference>
<dbReference type="InterPro" id="IPR045286">
    <property type="entry name" value="FBS1-like"/>
</dbReference>
<comment type="caution">
    <text evidence="3">The sequence shown here is derived from an EMBL/GenBank/DDBJ whole genome shotgun (WGS) entry which is preliminary data.</text>
</comment>
<sequence>MELNIIFLVLMAFKQKKRVKNARSKYLKPGALAQIRYSRTSSRTCTDIGKKRILLDSEKAEIDILPQDEAVVHNMTPISSPIRTSFQPIVDGITPQKMPAFTPQKMPKTPKTPQVDEFDSPSRLESLPLDLLVKILCHLHHDQLRAVFHVSQRIRMAVILARQLHFNFTTPDRSRQEMLNTKTPLPADHWPFVSKRNGKGAWGPSPCTPKAPRHGPRPPRVHLMDYKQIAAVLFQESSRRMMPPGLPRPVFKAVAPNRRVLFYEDELCQAVAQNKLL</sequence>
<dbReference type="AlphaFoldDB" id="A0A199UW02"/>
<dbReference type="InterPro" id="IPR036047">
    <property type="entry name" value="F-box-like_dom_sf"/>
</dbReference>
<evidence type="ECO:0000259" key="2">
    <source>
        <dbReference type="PROSITE" id="PS50181"/>
    </source>
</evidence>
<protein>
    <submittedName>
        <fullName evidence="3">F-box protein</fullName>
    </submittedName>
</protein>
<dbReference type="EMBL" id="LSRQ01004643">
    <property type="protein sequence ID" value="OAY68944.1"/>
    <property type="molecule type" value="Genomic_DNA"/>
</dbReference>
<dbReference type="STRING" id="4615.A0A199UW02"/>
<evidence type="ECO:0000313" key="3">
    <source>
        <dbReference type="EMBL" id="OAY68944.1"/>
    </source>
</evidence>
<feature type="domain" description="F-box" evidence="2">
    <location>
        <begin position="121"/>
        <end position="169"/>
    </location>
</feature>